<dbReference type="PANTHER" id="PTHR47974">
    <property type="entry name" value="OS07G0415500 PROTEIN"/>
    <property type="match status" value="1"/>
</dbReference>
<name>A0A1R3GHX1_9ROSI</name>
<evidence type="ECO:0000256" key="4">
    <source>
        <dbReference type="ARBA" id="ARBA00022989"/>
    </source>
</evidence>
<comment type="caution">
    <text evidence="7">The sequence shown here is derived from an EMBL/GenBank/DDBJ whole genome shotgun (WGS) entry which is preliminary data.</text>
</comment>
<reference evidence="8" key="1">
    <citation type="submission" date="2013-09" db="EMBL/GenBank/DDBJ databases">
        <title>Corchorus olitorius genome sequencing.</title>
        <authorList>
            <person name="Alam M."/>
            <person name="Haque M.S."/>
            <person name="Islam M.S."/>
            <person name="Emdad E.M."/>
            <person name="Islam M.M."/>
            <person name="Ahmed B."/>
            <person name="Halim A."/>
            <person name="Hossen Q.M.M."/>
            <person name="Hossain M.Z."/>
            <person name="Ahmed R."/>
            <person name="Khan M.M."/>
            <person name="Islam R."/>
            <person name="Rashid M.M."/>
            <person name="Khan S.A."/>
            <person name="Rahman M.S."/>
            <person name="Alam M."/>
            <person name="Yahiya A.S."/>
            <person name="Khan M.S."/>
            <person name="Azam M.S."/>
            <person name="Haque T."/>
            <person name="Lashkar M.Z.H."/>
            <person name="Akhand A.I."/>
            <person name="Morshed G."/>
            <person name="Roy S."/>
            <person name="Uddin K.S."/>
            <person name="Rabeya T."/>
            <person name="Hossain A.S."/>
            <person name="Chowdhury A."/>
            <person name="Snigdha A.R."/>
            <person name="Mortoza M.S."/>
            <person name="Matin S.A."/>
            <person name="Hoque S.M.E."/>
            <person name="Islam M.K."/>
            <person name="Roy D.K."/>
            <person name="Haider R."/>
            <person name="Moosa M.M."/>
            <person name="Elias S.M."/>
            <person name="Hasan A.M."/>
            <person name="Jahan S."/>
            <person name="Shafiuddin M."/>
            <person name="Mahmood N."/>
            <person name="Shommy N.S."/>
        </authorList>
    </citation>
    <scope>NUCLEOTIDE SEQUENCE [LARGE SCALE GENOMIC DNA]</scope>
    <source>
        <strain evidence="8">cv. O-4</strain>
    </source>
</reference>
<keyword evidence="2" id="KW-0812">Transmembrane</keyword>
<feature type="compositionally biased region" description="Low complexity" evidence="6">
    <location>
        <begin position="96"/>
        <end position="109"/>
    </location>
</feature>
<keyword evidence="4" id="KW-1133">Transmembrane helix</keyword>
<dbReference type="PANTHER" id="PTHR47974:SF9">
    <property type="entry name" value="RECEPTOR-LIKE SERINE_THREONINE-PROTEIN KINASE"/>
    <property type="match status" value="1"/>
</dbReference>
<organism evidence="7 8">
    <name type="scientific">Corchorus olitorius</name>
    <dbReference type="NCBI Taxonomy" id="93759"/>
    <lineage>
        <taxon>Eukaryota</taxon>
        <taxon>Viridiplantae</taxon>
        <taxon>Streptophyta</taxon>
        <taxon>Embryophyta</taxon>
        <taxon>Tracheophyta</taxon>
        <taxon>Spermatophyta</taxon>
        <taxon>Magnoliopsida</taxon>
        <taxon>eudicotyledons</taxon>
        <taxon>Gunneridae</taxon>
        <taxon>Pentapetalae</taxon>
        <taxon>rosids</taxon>
        <taxon>malvids</taxon>
        <taxon>Malvales</taxon>
        <taxon>Malvaceae</taxon>
        <taxon>Grewioideae</taxon>
        <taxon>Apeibeae</taxon>
        <taxon>Corchorus</taxon>
    </lineage>
</organism>
<evidence type="ECO:0000313" key="7">
    <source>
        <dbReference type="EMBL" id="OMO57688.1"/>
    </source>
</evidence>
<comment type="subcellular location">
    <subcellularLocation>
        <location evidence="1">Membrane</location>
        <topology evidence="1">Single-pass membrane protein</topology>
    </subcellularLocation>
</comment>
<evidence type="ECO:0000256" key="2">
    <source>
        <dbReference type="ARBA" id="ARBA00022692"/>
    </source>
</evidence>
<dbReference type="EMBL" id="AWUE01022499">
    <property type="protein sequence ID" value="OMO57688.1"/>
    <property type="molecule type" value="Genomic_DNA"/>
</dbReference>
<feature type="region of interest" description="Disordered" evidence="6">
    <location>
        <begin position="87"/>
        <end position="109"/>
    </location>
</feature>
<keyword evidence="7" id="KW-0418">Kinase</keyword>
<keyword evidence="7" id="KW-0808">Transferase</keyword>
<dbReference type="GO" id="GO:0016301">
    <property type="term" value="F:kinase activity"/>
    <property type="evidence" value="ECO:0007669"/>
    <property type="project" value="UniProtKB-KW"/>
</dbReference>
<accession>A0A1R3GHX1</accession>
<keyword evidence="8" id="KW-1185">Reference proteome</keyword>
<evidence type="ECO:0000256" key="5">
    <source>
        <dbReference type="ARBA" id="ARBA00023136"/>
    </source>
</evidence>
<evidence type="ECO:0000256" key="3">
    <source>
        <dbReference type="ARBA" id="ARBA00022729"/>
    </source>
</evidence>
<dbReference type="OrthoDB" id="2418081at2759"/>
<sequence length="109" mass="12160">MEAVDDRLVEAGGIDERQVKRLVYVALWCIQERARLRPNMAQVVDMLEGRVTVDEPPETQMIVVDLLSIDEDDSDRHVRPKLAKFGSNLDSNVPTSSSSSFAMSVLSGR</sequence>
<proteinExistence type="predicted"/>
<protein>
    <submittedName>
        <fullName evidence="7">Receptor-like protein kinase</fullName>
    </submittedName>
</protein>
<dbReference type="Proteomes" id="UP000187203">
    <property type="component" value="Unassembled WGS sequence"/>
</dbReference>
<evidence type="ECO:0000256" key="6">
    <source>
        <dbReference type="SAM" id="MobiDB-lite"/>
    </source>
</evidence>
<keyword evidence="5" id="KW-0472">Membrane</keyword>
<keyword evidence="7" id="KW-0675">Receptor</keyword>
<dbReference type="STRING" id="93759.A0A1R3GHX1"/>
<dbReference type="AlphaFoldDB" id="A0A1R3GHX1"/>
<gene>
    <name evidence="7" type="ORF">COLO4_35183</name>
</gene>
<keyword evidence="3" id="KW-0732">Signal</keyword>
<dbReference type="GO" id="GO:0016020">
    <property type="term" value="C:membrane"/>
    <property type="evidence" value="ECO:0007669"/>
    <property type="project" value="UniProtKB-SubCell"/>
</dbReference>
<evidence type="ECO:0000256" key="1">
    <source>
        <dbReference type="ARBA" id="ARBA00004167"/>
    </source>
</evidence>
<dbReference type="Gene3D" id="1.10.510.10">
    <property type="entry name" value="Transferase(Phosphotransferase) domain 1"/>
    <property type="match status" value="1"/>
</dbReference>
<evidence type="ECO:0000313" key="8">
    <source>
        <dbReference type="Proteomes" id="UP000187203"/>
    </source>
</evidence>